<name>A0AAU7DUK7_9MICO</name>
<reference evidence="5" key="1">
    <citation type="submission" date="2024-02" db="EMBL/GenBank/DDBJ databases">
        <title>Tomenella chthoni gen. nov. sp. nov., a member of the family Jonesiaceae isolated from bat guano.</title>
        <authorList>
            <person name="Miller S.L."/>
            <person name="King J."/>
            <person name="Sankaranarayanan K."/>
            <person name="Lawson P.A."/>
        </authorList>
    </citation>
    <scope>NUCLEOTIDE SEQUENCE</scope>
    <source>
        <strain evidence="5">BS-20</strain>
    </source>
</reference>
<evidence type="ECO:0000256" key="3">
    <source>
        <dbReference type="ARBA" id="ARBA00023163"/>
    </source>
</evidence>
<evidence type="ECO:0000259" key="4">
    <source>
        <dbReference type="PROSITE" id="PS50949"/>
    </source>
</evidence>
<feature type="domain" description="HTH gntR-type" evidence="4">
    <location>
        <begin position="11"/>
        <end position="79"/>
    </location>
</feature>
<dbReference type="Gene3D" id="1.10.10.10">
    <property type="entry name" value="Winged helix-like DNA-binding domain superfamily/Winged helix DNA-binding domain"/>
    <property type="match status" value="1"/>
</dbReference>
<dbReference type="AlphaFoldDB" id="A0AAU7DUK7"/>
<accession>A0AAU7DUK7</accession>
<proteinExistence type="predicted"/>
<dbReference type="SUPFAM" id="SSF46785">
    <property type="entry name" value="Winged helix' DNA-binding domain"/>
    <property type="match status" value="1"/>
</dbReference>
<dbReference type="PANTHER" id="PTHR38445:SF9">
    <property type="entry name" value="HTH-TYPE TRANSCRIPTIONAL REPRESSOR YTRA"/>
    <property type="match status" value="1"/>
</dbReference>
<evidence type="ECO:0000256" key="1">
    <source>
        <dbReference type="ARBA" id="ARBA00023015"/>
    </source>
</evidence>
<keyword evidence="3" id="KW-0804">Transcription</keyword>
<dbReference type="GO" id="GO:0003677">
    <property type="term" value="F:DNA binding"/>
    <property type="evidence" value="ECO:0007669"/>
    <property type="project" value="UniProtKB-KW"/>
</dbReference>
<dbReference type="InterPro" id="IPR036388">
    <property type="entry name" value="WH-like_DNA-bd_sf"/>
</dbReference>
<sequence>MKITIDANSVTPPFEQLKEQIIAKIERGDLAVDTKLPAIRALATELNLAANTVARSYKELEAQGYVITQGRFGTRVNTRAVSVERALAQEARAFVLQAKELGVGAQEIQTALEVALADAGLS</sequence>
<dbReference type="EMBL" id="CP146203">
    <property type="protein sequence ID" value="XBH20668.1"/>
    <property type="molecule type" value="Genomic_DNA"/>
</dbReference>
<dbReference type="PANTHER" id="PTHR38445">
    <property type="entry name" value="HTH-TYPE TRANSCRIPTIONAL REPRESSOR YTRA"/>
    <property type="match status" value="1"/>
</dbReference>
<protein>
    <submittedName>
        <fullName evidence="5">GntR family transcriptional regulator</fullName>
    </submittedName>
</protein>
<dbReference type="Pfam" id="PF00392">
    <property type="entry name" value="GntR"/>
    <property type="match status" value="1"/>
</dbReference>
<dbReference type="CDD" id="cd07377">
    <property type="entry name" value="WHTH_GntR"/>
    <property type="match status" value="1"/>
</dbReference>
<evidence type="ECO:0000313" key="5">
    <source>
        <dbReference type="EMBL" id="XBH20668.1"/>
    </source>
</evidence>
<keyword evidence="2" id="KW-0238">DNA-binding</keyword>
<gene>
    <name evidence="5" type="ORF">V5R04_10535</name>
</gene>
<keyword evidence="1" id="KW-0805">Transcription regulation</keyword>
<dbReference type="GO" id="GO:0003700">
    <property type="term" value="F:DNA-binding transcription factor activity"/>
    <property type="evidence" value="ECO:0007669"/>
    <property type="project" value="InterPro"/>
</dbReference>
<dbReference type="InterPro" id="IPR036390">
    <property type="entry name" value="WH_DNA-bd_sf"/>
</dbReference>
<dbReference type="SMART" id="SM00345">
    <property type="entry name" value="HTH_GNTR"/>
    <property type="match status" value="1"/>
</dbReference>
<organism evidence="5">
    <name type="scientific">Jonesiaceae bacterium BS-20</name>
    <dbReference type="NCBI Taxonomy" id="3120821"/>
    <lineage>
        <taxon>Bacteria</taxon>
        <taxon>Bacillati</taxon>
        <taxon>Actinomycetota</taxon>
        <taxon>Actinomycetes</taxon>
        <taxon>Micrococcales</taxon>
        <taxon>Jonesiaceae</taxon>
    </lineage>
</organism>
<dbReference type="InterPro" id="IPR000524">
    <property type="entry name" value="Tscrpt_reg_HTH_GntR"/>
</dbReference>
<evidence type="ECO:0000256" key="2">
    <source>
        <dbReference type="ARBA" id="ARBA00023125"/>
    </source>
</evidence>
<dbReference type="PROSITE" id="PS50949">
    <property type="entry name" value="HTH_GNTR"/>
    <property type="match status" value="1"/>
</dbReference>